<dbReference type="EMBL" id="FNDI01000012">
    <property type="protein sequence ID" value="SDI13396.1"/>
    <property type="molecule type" value="Genomic_DNA"/>
</dbReference>
<reference evidence="2" key="1">
    <citation type="submission" date="2016-10" db="EMBL/GenBank/DDBJ databases">
        <authorList>
            <person name="Varghese N."/>
            <person name="Submissions S."/>
        </authorList>
    </citation>
    <scope>NUCLEOTIDE SEQUENCE [LARGE SCALE GENOMIC DNA]</scope>
    <source>
        <strain evidence="2">YR281</strain>
    </source>
</reference>
<comment type="caution">
    <text evidence="2">The sequence shown here is derived from an EMBL/GenBank/DDBJ whole genome shotgun (WGS) entry which is preliminary data.</text>
</comment>
<gene>
    <name evidence="2" type="ORF">SAMN04487926_112160</name>
</gene>
<accession>A0A7Z7BA31</accession>
<dbReference type="Proteomes" id="UP000198900">
    <property type="component" value="Unassembled WGS sequence"/>
</dbReference>
<dbReference type="Pfam" id="PF10106">
    <property type="entry name" value="DUF2345"/>
    <property type="match status" value="1"/>
</dbReference>
<proteinExistence type="predicted"/>
<dbReference type="RefSeq" id="WP_244186547.1">
    <property type="nucleotide sequence ID" value="NZ_FNDI01000012.1"/>
</dbReference>
<organism evidence="2 3">
    <name type="scientific">Paraburkholderia steynii</name>
    <dbReference type="NCBI Taxonomy" id="1245441"/>
    <lineage>
        <taxon>Bacteria</taxon>
        <taxon>Pseudomonadati</taxon>
        <taxon>Pseudomonadota</taxon>
        <taxon>Betaproteobacteria</taxon>
        <taxon>Burkholderiales</taxon>
        <taxon>Burkholderiaceae</taxon>
        <taxon>Paraburkholderia</taxon>
    </lineage>
</organism>
<name>A0A7Z7BA31_9BURK</name>
<dbReference type="InterPro" id="IPR018769">
    <property type="entry name" value="VgrG2_DUF2345"/>
</dbReference>
<evidence type="ECO:0000259" key="1">
    <source>
        <dbReference type="Pfam" id="PF10106"/>
    </source>
</evidence>
<evidence type="ECO:0000313" key="3">
    <source>
        <dbReference type="Proteomes" id="UP000198900"/>
    </source>
</evidence>
<sequence>MRLLSDKNMTPTSVNGRVVIEAKEELLLKCGGSYIRLSSTGIEDGTRGDRTIRSAAFSRQGPSSLAQHMNTLSKTAFNDPYVLRNKITGELLKHQPYEIVRADGTRIKGLTDELGRTAVQKSHDVESIVIRVLSNRGGSA</sequence>
<dbReference type="AlphaFoldDB" id="A0A7Z7BA31"/>
<protein>
    <recommendedName>
        <fullName evidence="1">DUF2345 domain-containing protein</fullName>
    </recommendedName>
</protein>
<keyword evidence="3" id="KW-1185">Reference proteome</keyword>
<evidence type="ECO:0000313" key="2">
    <source>
        <dbReference type="EMBL" id="SDI13396.1"/>
    </source>
</evidence>
<feature type="domain" description="DUF2345" evidence="1">
    <location>
        <begin position="1"/>
        <end position="63"/>
    </location>
</feature>